<reference evidence="2 3" key="1">
    <citation type="submission" date="2020-06" db="EMBL/GenBank/DDBJ databases">
        <title>Genome sequence of 2 isolates from Red Sea Mangroves.</title>
        <authorList>
            <person name="Sefrji F."/>
            <person name="Michoud G."/>
            <person name="Merlino G."/>
            <person name="Daffonchio D."/>
        </authorList>
    </citation>
    <scope>NUCLEOTIDE SEQUENCE [LARGE SCALE GENOMIC DNA]</scope>
    <source>
        <strain evidence="2 3">R1DC25</strain>
    </source>
</reference>
<keyword evidence="3" id="KW-1185">Reference proteome</keyword>
<dbReference type="Proteomes" id="UP000593594">
    <property type="component" value="Chromosome"/>
</dbReference>
<keyword evidence="1" id="KW-0472">Membrane</keyword>
<gene>
    <name evidence="2" type="ORF">HW532_18565</name>
</gene>
<protein>
    <submittedName>
        <fullName evidence="2">Uncharacterized protein</fullName>
    </submittedName>
</protein>
<proteinExistence type="predicted"/>
<keyword evidence="1" id="KW-1133">Transmembrane helix</keyword>
<sequence length="98" mass="10815">MPAWIRAIGRDALLHAAAAAVLTVAIGLAELAFGTLTAWGPAIVSSWFFLRELTQWQARYADNDVRKGWAFWREWSAEKQAEAFVPVAAAWAVWAAIS</sequence>
<feature type="transmembrane region" description="Helical" evidence="1">
    <location>
        <begin position="12"/>
        <end position="39"/>
    </location>
</feature>
<dbReference type="KEGG" id="kmn:HW532_18565"/>
<evidence type="ECO:0000313" key="2">
    <source>
        <dbReference type="EMBL" id="QPC44523.1"/>
    </source>
</evidence>
<dbReference type="RefSeq" id="WP_213161895.1">
    <property type="nucleotide sequence ID" value="NZ_CP058214.1"/>
</dbReference>
<keyword evidence="1" id="KW-0812">Transmembrane</keyword>
<organism evidence="2 3">
    <name type="scientific">Kaustia mangrovi</name>
    <dbReference type="NCBI Taxonomy" id="2593653"/>
    <lineage>
        <taxon>Bacteria</taxon>
        <taxon>Pseudomonadati</taxon>
        <taxon>Pseudomonadota</taxon>
        <taxon>Alphaproteobacteria</taxon>
        <taxon>Hyphomicrobiales</taxon>
        <taxon>Parvibaculaceae</taxon>
        <taxon>Kaustia</taxon>
    </lineage>
</organism>
<evidence type="ECO:0000313" key="3">
    <source>
        <dbReference type="Proteomes" id="UP000593594"/>
    </source>
</evidence>
<evidence type="ECO:0000256" key="1">
    <source>
        <dbReference type="SAM" id="Phobius"/>
    </source>
</evidence>
<dbReference type="EMBL" id="CP058214">
    <property type="protein sequence ID" value="QPC44523.1"/>
    <property type="molecule type" value="Genomic_DNA"/>
</dbReference>
<accession>A0A7S8C6W5</accession>
<dbReference type="AlphaFoldDB" id="A0A7S8C6W5"/>
<name>A0A7S8C6W5_9HYPH</name>